<name>A0A1I4SMR4_9HYPH</name>
<dbReference type="Proteomes" id="UP000199048">
    <property type="component" value="Unassembled WGS sequence"/>
</dbReference>
<accession>A0A1I4SMR4</accession>
<keyword evidence="2" id="KW-1185">Reference proteome</keyword>
<organism evidence="1 2">
    <name type="scientific">Methylobacterium pseudosasicola</name>
    <dbReference type="NCBI Taxonomy" id="582667"/>
    <lineage>
        <taxon>Bacteria</taxon>
        <taxon>Pseudomonadati</taxon>
        <taxon>Pseudomonadota</taxon>
        <taxon>Alphaproteobacteria</taxon>
        <taxon>Hyphomicrobiales</taxon>
        <taxon>Methylobacteriaceae</taxon>
        <taxon>Methylobacterium</taxon>
    </lineage>
</organism>
<dbReference type="EMBL" id="FOTK01000043">
    <property type="protein sequence ID" value="SFM65681.1"/>
    <property type="molecule type" value="Genomic_DNA"/>
</dbReference>
<protein>
    <submittedName>
        <fullName evidence="1">Uncharacterized protein</fullName>
    </submittedName>
</protein>
<dbReference type="RefSeq" id="WP_092045760.1">
    <property type="nucleotide sequence ID" value="NZ_FOTK01000043.1"/>
</dbReference>
<proteinExistence type="predicted"/>
<dbReference type="AlphaFoldDB" id="A0A1I4SMR4"/>
<evidence type="ECO:0000313" key="2">
    <source>
        <dbReference type="Proteomes" id="UP000199048"/>
    </source>
</evidence>
<gene>
    <name evidence="1" type="ORF">SAMN05192568_104346</name>
</gene>
<reference evidence="2" key="1">
    <citation type="submission" date="2016-10" db="EMBL/GenBank/DDBJ databases">
        <authorList>
            <person name="Varghese N."/>
            <person name="Submissions S."/>
        </authorList>
    </citation>
    <scope>NUCLEOTIDE SEQUENCE [LARGE SCALE GENOMIC DNA]</scope>
    <source>
        <strain evidence="2">BL36</strain>
    </source>
</reference>
<dbReference type="OrthoDB" id="9862733at2"/>
<sequence length="121" mass="13163">MTEGIVPLRRRGEEASHIARIDIAAVELLASGEATSLQEARAEVILRNLRAQRDQMSSLLADLRGRGLTGDAQIDEVNASLNAAINQGIVQIDLFIAQARVLMTAAQQHKFEWSRTAGFAP</sequence>
<evidence type="ECO:0000313" key="1">
    <source>
        <dbReference type="EMBL" id="SFM65681.1"/>
    </source>
</evidence>